<dbReference type="AlphaFoldDB" id="A0A382L0L7"/>
<organism evidence="1">
    <name type="scientific">marine metagenome</name>
    <dbReference type="NCBI Taxonomy" id="408172"/>
    <lineage>
        <taxon>unclassified sequences</taxon>
        <taxon>metagenomes</taxon>
        <taxon>ecological metagenomes</taxon>
    </lineage>
</organism>
<accession>A0A382L0L7</accession>
<feature type="non-terminal residue" evidence="1">
    <location>
        <position position="45"/>
    </location>
</feature>
<proteinExistence type="predicted"/>
<evidence type="ECO:0000313" key="1">
    <source>
        <dbReference type="EMBL" id="SVC30544.1"/>
    </source>
</evidence>
<sequence length="45" mass="5149">MVNRLTGKGSLEGYFESERAVFDAWPDLSDLFAIEEQPLAFNEVR</sequence>
<dbReference type="EMBL" id="UINC01084165">
    <property type="protein sequence ID" value="SVC30544.1"/>
    <property type="molecule type" value="Genomic_DNA"/>
</dbReference>
<name>A0A382L0L7_9ZZZZ</name>
<protein>
    <submittedName>
        <fullName evidence="1">Uncharacterized protein</fullName>
    </submittedName>
</protein>
<reference evidence="1" key="1">
    <citation type="submission" date="2018-05" db="EMBL/GenBank/DDBJ databases">
        <authorList>
            <person name="Lanie J.A."/>
            <person name="Ng W.-L."/>
            <person name="Kazmierczak K.M."/>
            <person name="Andrzejewski T.M."/>
            <person name="Davidsen T.M."/>
            <person name="Wayne K.J."/>
            <person name="Tettelin H."/>
            <person name="Glass J.I."/>
            <person name="Rusch D."/>
            <person name="Podicherti R."/>
            <person name="Tsui H.-C.T."/>
            <person name="Winkler M.E."/>
        </authorList>
    </citation>
    <scope>NUCLEOTIDE SEQUENCE</scope>
</reference>
<gene>
    <name evidence="1" type="ORF">METZ01_LOCUS283398</name>
</gene>